<dbReference type="Pfam" id="PF06988">
    <property type="entry name" value="NifT"/>
    <property type="match status" value="1"/>
</dbReference>
<comment type="caution">
    <text evidence="1">The sequence shown here is derived from an EMBL/GenBank/DDBJ whole genome shotgun (WGS) entry which is preliminary data.</text>
</comment>
<organism evidence="1 2">
    <name type="scientific">Acetobacter lambici</name>
    <dbReference type="NCBI Taxonomy" id="1332824"/>
    <lineage>
        <taxon>Bacteria</taxon>
        <taxon>Pseudomonadati</taxon>
        <taxon>Pseudomonadota</taxon>
        <taxon>Alphaproteobacteria</taxon>
        <taxon>Acetobacterales</taxon>
        <taxon>Acetobacteraceae</taxon>
        <taxon>Acetobacter</taxon>
    </lineage>
</organism>
<dbReference type="RefSeq" id="WP_165990896.1">
    <property type="nucleotide sequence ID" value="NZ_JAMYZY010000008.1"/>
</dbReference>
<sequence>MKVMLRRNDRGLSVYVPKKDLEQLVVAQEKETLWGGWVRLKNGWVLELPSMENDTKLPITVNARRIGEEEGV</sequence>
<evidence type="ECO:0000313" key="2">
    <source>
        <dbReference type="Proteomes" id="UP001523528"/>
    </source>
</evidence>
<dbReference type="InterPro" id="IPR024044">
    <property type="entry name" value="NifT/FixU_barrel-like_dom_sf"/>
</dbReference>
<evidence type="ECO:0000313" key="1">
    <source>
        <dbReference type="EMBL" id="MCP1258150.1"/>
    </source>
</evidence>
<dbReference type="EMBL" id="JAMYZZ010000007">
    <property type="protein sequence ID" value="MCP1258150.1"/>
    <property type="molecule type" value="Genomic_DNA"/>
</dbReference>
<accession>A0ABT1EYY1</accession>
<name>A0ABT1EYY1_9PROT</name>
<protein>
    <submittedName>
        <fullName evidence="1">Nitrogen fixation protein NifT</fullName>
    </submittedName>
</protein>
<reference evidence="1 2" key="1">
    <citation type="submission" date="2022-06" db="EMBL/GenBank/DDBJ databases">
        <title>Acetobacer genomes from food samples.</title>
        <authorList>
            <person name="Sombolestani A."/>
        </authorList>
    </citation>
    <scope>NUCLEOTIDE SEQUENCE [LARGE SCALE GENOMIC DNA]</scope>
    <source>
        <strain evidence="1 2">R-83285</strain>
    </source>
</reference>
<dbReference type="SUPFAM" id="SSF159203">
    <property type="entry name" value="NifT/FixU-like"/>
    <property type="match status" value="1"/>
</dbReference>
<proteinExistence type="predicted"/>
<dbReference type="Gene3D" id="2.40.50.240">
    <property type="entry name" value="NifT/FixU-like"/>
    <property type="match status" value="1"/>
</dbReference>
<dbReference type="NCBIfam" id="TIGR02934">
    <property type="entry name" value="nifT_nitrog"/>
    <property type="match status" value="1"/>
</dbReference>
<dbReference type="Proteomes" id="UP001523528">
    <property type="component" value="Unassembled WGS sequence"/>
</dbReference>
<gene>
    <name evidence="1" type="primary">nifT</name>
    <name evidence="1" type="ORF">NKW50_06045</name>
</gene>
<dbReference type="InterPro" id="IPR009727">
    <property type="entry name" value="NifT"/>
</dbReference>
<keyword evidence="2" id="KW-1185">Reference proteome</keyword>